<dbReference type="KEGG" id="nbr:O3I_002690"/>
<reference evidence="1 2" key="1">
    <citation type="journal article" date="2012" name="J. Bacteriol.">
        <title>Complete genome sequence of Nocardia brasiliensis HUJEG-1.</title>
        <authorList>
            <person name="Vera-Cabrera L."/>
            <person name="Ortiz-Lopez R."/>
            <person name="Elizondo-Gonzalez R."/>
            <person name="Perez-Maya A.A."/>
            <person name="Ocampo-Candiani J."/>
        </authorList>
    </citation>
    <scope>NUCLEOTIDE SEQUENCE [LARGE SCALE GENOMIC DNA]</scope>
    <source>
        <strain evidence="2">ATCC 700358</strain>
    </source>
</reference>
<proteinExistence type="predicted"/>
<protein>
    <submittedName>
        <fullName evidence="1">Beta-lactamase domain protein</fullName>
    </submittedName>
</protein>
<evidence type="ECO:0000313" key="2">
    <source>
        <dbReference type="Proteomes" id="UP000006304"/>
    </source>
</evidence>
<organism evidence="1 2">
    <name type="scientific">Nocardia brasiliensis (strain ATCC 700358 / HUJEG-1)</name>
    <dbReference type="NCBI Taxonomy" id="1133849"/>
    <lineage>
        <taxon>Bacteria</taxon>
        <taxon>Bacillati</taxon>
        <taxon>Actinomycetota</taxon>
        <taxon>Actinomycetes</taxon>
        <taxon>Mycobacteriales</taxon>
        <taxon>Nocardiaceae</taxon>
        <taxon>Nocardia</taxon>
    </lineage>
</organism>
<dbReference type="AlphaFoldDB" id="K0ERZ7"/>
<gene>
    <name evidence="1" type="ORF">O3I_002690</name>
</gene>
<name>K0ERZ7_NOCB7</name>
<evidence type="ECO:0000313" key="1">
    <source>
        <dbReference type="EMBL" id="AFT98500.1"/>
    </source>
</evidence>
<dbReference type="STRING" id="1133849.O3I_002690"/>
<sequence length="70" mass="7901">MHCGDAFMHRGQLFDDGTAPVGLKFSQRVTDVLHERRVQNLERLRAEHGNEITLLCAHYAQLLADLQAVS</sequence>
<keyword evidence="2" id="KW-1185">Reference proteome</keyword>
<accession>K0ERZ7</accession>
<dbReference type="Proteomes" id="UP000006304">
    <property type="component" value="Chromosome"/>
</dbReference>
<dbReference type="EMBL" id="CP003876">
    <property type="protein sequence ID" value="AFT98500.1"/>
    <property type="molecule type" value="Genomic_DNA"/>
</dbReference>
<dbReference type="HOGENOM" id="CLU_2753817_0_0_11"/>